<proteinExistence type="predicted"/>
<dbReference type="VEuPathDB" id="FungiDB:ASPBRDRAFT_49024"/>
<evidence type="ECO:0000313" key="3">
    <source>
        <dbReference type="Proteomes" id="UP000184499"/>
    </source>
</evidence>
<name>A0A1L9U4B1_ASPBC</name>
<evidence type="ECO:0000256" key="1">
    <source>
        <dbReference type="SAM" id="MobiDB-lite"/>
    </source>
</evidence>
<dbReference type="Proteomes" id="UP000184499">
    <property type="component" value="Unassembled WGS sequence"/>
</dbReference>
<dbReference type="RefSeq" id="XP_067473643.1">
    <property type="nucleotide sequence ID" value="XM_067626224.1"/>
</dbReference>
<dbReference type="AlphaFoldDB" id="A0A1L9U4B1"/>
<dbReference type="GeneID" id="93578712"/>
<accession>A0A1L9U4B1</accession>
<protein>
    <submittedName>
        <fullName evidence="2">Uncharacterized protein</fullName>
    </submittedName>
</protein>
<gene>
    <name evidence="2" type="ORF">ASPBRDRAFT_49024</name>
</gene>
<organism evidence="2 3">
    <name type="scientific">Aspergillus brasiliensis (strain CBS 101740 / IMI 381727 / IBT 21946)</name>
    <dbReference type="NCBI Taxonomy" id="767769"/>
    <lineage>
        <taxon>Eukaryota</taxon>
        <taxon>Fungi</taxon>
        <taxon>Dikarya</taxon>
        <taxon>Ascomycota</taxon>
        <taxon>Pezizomycotina</taxon>
        <taxon>Eurotiomycetes</taxon>
        <taxon>Eurotiomycetidae</taxon>
        <taxon>Eurotiales</taxon>
        <taxon>Aspergillaceae</taxon>
        <taxon>Aspergillus</taxon>
        <taxon>Aspergillus subgen. Circumdati</taxon>
    </lineage>
</organism>
<reference evidence="3" key="1">
    <citation type="journal article" date="2017" name="Genome Biol.">
        <title>Comparative genomics reveals high biological diversity and specific adaptations in the industrially and medically important fungal genus Aspergillus.</title>
        <authorList>
            <person name="de Vries R.P."/>
            <person name="Riley R."/>
            <person name="Wiebenga A."/>
            <person name="Aguilar-Osorio G."/>
            <person name="Amillis S."/>
            <person name="Uchima C.A."/>
            <person name="Anderluh G."/>
            <person name="Asadollahi M."/>
            <person name="Askin M."/>
            <person name="Barry K."/>
            <person name="Battaglia E."/>
            <person name="Bayram O."/>
            <person name="Benocci T."/>
            <person name="Braus-Stromeyer S.A."/>
            <person name="Caldana C."/>
            <person name="Canovas D."/>
            <person name="Cerqueira G.C."/>
            <person name="Chen F."/>
            <person name="Chen W."/>
            <person name="Choi C."/>
            <person name="Clum A."/>
            <person name="Dos Santos R.A."/>
            <person name="Damasio A.R."/>
            <person name="Diallinas G."/>
            <person name="Emri T."/>
            <person name="Fekete E."/>
            <person name="Flipphi M."/>
            <person name="Freyberg S."/>
            <person name="Gallo A."/>
            <person name="Gournas C."/>
            <person name="Habgood R."/>
            <person name="Hainaut M."/>
            <person name="Harispe M.L."/>
            <person name="Henrissat B."/>
            <person name="Hilden K.S."/>
            <person name="Hope R."/>
            <person name="Hossain A."/>
            <person name="Karabika E."/>
            <person name="Karaffa L."/>
            <person name="Karanyi Z."/>
            <person name="Krasevec N."/>
            <person name="Kuo A."/>
            <person name="Kusch H."/>
            <person name="LaButti K."/>
            <person name="Lagendijk E.L."/>
            <person name="Lapidus A."/>
            <person name="Levasseur A."/>
            <person name="Lindquist E."/>
            <person name="Lipzen A."/>
            <person name="Logrieco A.F."/>
            <person name="MacCabe A."/>
            <person name="Maekelae M.R."/>
            <person name="Malavazi I."/>
            <person name="Melin P."/>
            <person name="Meyer V."/>
            <person name="Mielnichuk N."/>
            <person name="Miskei M."/>
            <person name="Molnar A.P."/>
            <person name="Mule G."/>
            <person name="Ngan C.Y."/>
            <person name="Orejas M."/>
            <person name="Orosz E."/>
            <person name="Ouedraogo J.P."/>
            <person name="Overkamp K.M."/>
            <person name="Park H.-S."/>
            <person name="Perrone G."/>
            <person name="Piumi F."/>
            <person name="Punt P.J."/>
            <person name="Ram A.F."/>
            <person name="Ramon A."/>
            <person name="Rauscher S."/>
            <person name="Record E."/>
            <person name="Riano-Pachon D.M."/>
            <person name="Robert V."/>
            <person name="Roehrig J."/>
            <person name="Ruller R."/>
            <person name="Salamov A."/>
            <person name="Salih N.S."/>
            <person name="Samson R.A."/>
            <person name="Sandor E."/>
            <person name="Sanguinetti M."/>
            <person name="Schuetze T."/>
            <person name="Sepcic K."/>
            <person name="Shelest E."/>
            <person name="Sherlock G."/>
            <person name="Sophianopoulou V."/>
            <person name="Squina F.M."/>
            <person name="Sun H."/>
            <person name="Susca A."/>
            <person name="Todd R.B."/>
            <person name="Tsang A."/>
            <person name="Unkles S.E."/>
            <person name="van de Wiele N."/>
            <person name="van Rossen-Uffink D."/>
            <person name="Oliveira J.V."/>
            <person name="Vesth T.C."/>
            <person name="Visser J."/>
            <person name="Yu J.-H."/>
            <person name="Zhou M."/>
            <person name="Andersen M.R."/>
            <person name="Archer D.B."/>
            <person name="Baker S.E."/>
            <person name="Benoit I."/>
            <person name="Brakhage A.A."/>
            <person name="Braus G.H."/>
            <person name="Fischer R."/>
            <person name="Frisvad J.C."/>
            <person name="Goldman G.H."/>
            <person name="Houbraken J."/>
            <person name="Oakley B."/>
            <person name="Pocsi I."/>
            <person name="Scazzocchio C."/>
            <person name="Seiboth B."/>
            <person name="vanKuyk P.A."/>
            <person name="Wortman J."/>
            <person name="Dyer P.S."/>
            <person name="Grigoriev I.V."/>
        </authorList>
    </citation>
    <scope>NUCLEOTIDE SEQUENCE [LARGE SCALE GENOMIC DNA]</scope>
    <source>
        <strain evidence="3">CBS 101740 / IMI 381727 / IBT 21946</strain>
    </source>
</reference>
<dbReference type="EMBL" id="KV878699">
    <property type="protein sequence ID" value="OJJ66393.1"/>
    <property type="molecule type" value="Genomic_DNA"/>
</dbReference>
<evidence type="ECO:0000313" key="2">
    <source>
        <dbReference type="EMBL" id="OJJ66393.1"/>
    </source>
</evidence>
<feature type="region of interest" description="Disordered" evidence="1">
    <location>
        <begin position="92"/>
        <end position="111"/>
    </location>
</feature>
<sequence length="111" mass="12420">MQEIDEAVIAELELLKQPSLPHRGANTMLGLTASDVDRQLKPRRSIDPMVPTRTQCSVTLNDNGPSVLVHAYPDPSHRLSVFCKWNGFNTGRKTKRPRKRTAATWPLSDSV</sequence>
<keyword evidence="3" id="KW-1185">Reference proteome</keyword>
<feature type="compositionally biased region" description="Basic residues" evidence="1">
    <location>
        <begin position="92"/>
        <end position="101"/>
    </location>
</feature>